<evidence type="ECO:0000256" key="1">
    <source>
        <dbReference type="SAM" id="MobiDB-lite"/>
    </source>
</evidence>
<proteinExistence type="predicted"/>
<protein>
    <submittedName>
        <fullName evidence="2">Uncharacterized protein</fullName>
    </submittedName>
</protein>
<dbReference type="EMBL" id="LXQA010029849">
    <property type="protein sequence ID" value="MCH95449.1"/>
    <property type="molecule type" value="Genomic_DNA"/>
</dbReference>
<dbReference type="AlphaFoldDB" id="A0A392N8D9"/>
<feature type="region of interest" description="Disordered" evidence="1">
    <location>
        <begin position="1"/>
        <end position="22"/>
    </location>
</feature>
<evidence type="ECO:0000313" key="2">
    <source>
        <dbReference type="EMBL" id="MCH95449.1"/>
    </source>
</evidence>
<feature type="non-terminal residue" evidence="2">
    <location>
        <position position="1"/>
    </location>
</feature>
<keyword evidence="3" id="KW-1185">Reference proteome</keyword>
<accession>A0A392N8D9</accession>
<organism evidence="2 3">
    <name type="scientific">Trifolium medium</name>
    <dbReference type="NCBI Taxonomy" id="97028"/>
    <lineage>
        <taxon>Eukaryota</taxon>
        <taxon>Viridiplantae</taxon>
        <taxon>Streptophyta</taxon>
        <taxon>Embryophyta</taxon>
        <taxon>Tracheophyta</taxon>
        <taxon>Spermatophyta</taxon>
        <taxon>Magnoliopsida</taxon>
        <taxon>eudicotyledons</taxon>
        <taxon>Gunneridae</taxon>
        <taxon>Pentapetalae</taxon>
        <taxon>rosids</taxon>
        <taxon>fabids</taxon>
        <taxon>Fabales</taxon>
        <taxon>Fabaceae</taxon>
        <taxon>Papilionoideae</taxon>
        <taxon>50 kb inversion clade</taxon>
        <taxon>NPAAA clade</taxon>
        <taxon>Hologalegina</taxon>
        <taxon>IRL clade</taxon>
        <taxon>Trifolieae</taxon>
        <taxon>Trifolium</taxon>
    </lineage>
</organism>
<reference evidence="2 3" key="1">
    <citation type="journal article" date="2018" name="Front. Plant Sci.">
        <title>Red Clover (Trifolium pratense) and Zigzag Clover (T. medium) - A Picture of Genomic Similarities and Differences.</title>
        <authorList>
            <person name="Dluhosova J."/>
            <person name="Istvanek J."/>
            <person name="Nedelnik J."/>
            <person name="Repkova J."/>
        </authorList>
    </citation>
    <scope>NUCLEOTIDE SEQUENCE [LARGE SCALE GENOMIC DNA]</scope>
    <source>
        <strain evidence="3">cv. 10/8</strain>
        <tissue evidence="2">Leaf</tissue>
    </source>
</reference>
<name>A0A392N8D9_9FABA</name>
<sequence>VFELARRTTTRRREKKEAAHCARGEWKQNKEWKQNERHTHEERRGFEQSNDATVEVLYWFSFFSHKASMHIKIN</sequence>
<comment type="caution">
    <text evidence="2">The sequence shown here is derived from an EMBL/GenBank/DDBJ whole genome shotgun (WGS) entry which is preliminary data.</text>
</comment>
<evidence type="ECO:0000313" key="3">
    <source>
        <dbReference type="Proteomes" id="UP000265520"/>
    </source>
</evidence>
<dbReference type="Proteomes" id="UP000265520">
    <property type="component" value="Unassembled WGS sequence"/>
</dbReference>